<proteinExistence type="predicted"/>
<gene>
    <name evidence="2" type="ORF">Q5P01_018473</name>
</gene>
<evidence type="ECO:0000256" key="1">
    <source>
        <dbReference type="SAM" id="MobiDB-lite"/>
    </source>
</evidence>
<dbReference type="AlphaFoldDB" id="A0AA88S9U8"/>
<protein>
    <submittedName>
        <fullName evidence="2">Uncharacterized protein</fullName>
    </submittedName>
</protein>
<comment type="caution">
    <text evidence="2">The sequence shown here is derived from an EMBL/GenBank/DDBJ whole genome shotgun (WGS) entry which is preliminary data.</text>
</comment>
<accession>A0AA88S9U8</accession>
<keyword evidence="3" id="KW-1185">Reference proteome</keyword>
<feature type="region of interest" description="Disordered" evidence="1">
    <location>
        <begin position="1"/>
        <end position="22"/>
    </location>
</feature>
<evidence type="ECO:0000313" key="2">
    <source>
        <dbReference type="EMBL" id="KAK2830542.1"/>
    </source>
</evidence>
<sequence length="93" mass="10395">MLGAIQSDSAGPGEAGRGKKCHIALRKRKRGRQMWWRREKSDKLEGASLVLARALWTHAQAPDLSQAKLPNGPVNHMQRREEAYAGLCQFMSP</sequence>
<reference evidence="2" key="1">
    <citation type="submission" date="2023-07" db="EMBL/GenBank/DDBJ databases">
        <title>Chromosome-level Genome Assembly of Striped Snakehead (Channa striata).</title>
        <authorList>
            <person name="Liu H."/>
        </authorList>
    </citation>
    <scope>NUCLEOTIDE SEQUENCE</scope>
    <source>
        <strain evidence="2">Gz</strain>
        <tissue evidence="2">Muscle</tissue>
    </source>
</reference>
<dbReference type="EMBL" id="JAUPFM010000014">
    <property type="protein sequence ID" value="KAK2830542.1"/>
    <property type="molecule type" value="Genomic_DNA"/>
</dbReference>
<organism evidence="2 3">
    <name type="scientific">Channa striata</name>
    <name type="common">Snakehead murrel</name>
    <name type="synonym">Ophicephalus striatus</name>
    <dbReference type="NCBI Taxonomy" id="64152"/>
    <lineage>
        <taxon>Eukaryota</taxon>
        <taxon>Metazoa</taxon>
        <taxon>Chordata</taxon>
        <taxon>Craniata</taxon>
        <taxon>Vertebrata</taxon>
        <taxon>Euteleostomi</taxon>
        <taxon>Actinopterygii</taxon>
        <taxon>Neopterygii</taxon>
        <taxon>Teleostei</taxon>
        <taxon>Neoteleostei</taxon>
        <taxon>Acanthomorphata</taxon>
        <taxon>Anabantaria</taxon>
        <taxon>Anabantiformes</taxon>
        <taxon>Channoidei</taxon>
        <taxon>Channidae</taxon>
        <taxon>Channa</taxon>
    </lineage>
</organism>
<evidence type="ECO:0000313" key="3">
    <source>
        <dbReference type="Proteomes" id="UP001187415"/>
    </source>
</evidence>
<name>A0AA88S9U8_CHASR</name>
<dbReference type="Proteomes" id="UP001187415">
    <property type="component" value="Unassembled WGS sequence"/>
</dbReference>